<evidence type="ECO:0000256" key="1">
    <source>
        <dbReference type="SAM" id="MobiDB-lite"/>
    </source>
</evidence>
<comment type="caution">
    <text evidence="2">The sequence shown here is derived from an EMBL/GenBank/DDBJ whole genome shotgun (WGS) entry which is preliminary data.</text>
</comment>
<feature type="region of interest" description="Disordered" evidence="1">
    <location>
        <begin position="1"/>
        <end position="24"/>
    </location>
</feature>
<reference evidence="2 3" key="1">
    <citation type="submission" date="2017-03" db="EMBL/GenBank/DDBJ databases">
        <title>Genome Survey of Euroglyphus maynei.</title>
        <authorList>
            <person name="Arlian L.G."/>
            <person name="Morgan M.S."/>
            <person name="Rider S.D."/>
        </authorList>
    </citation>
    <scope>NUCLEOTIDE SEQUENCE [LARGE SCALE GENOMIC DNA]</scope>
    <source>
        <strain evidence="2">Arlian Lab</strain>
        <tissue evidence="2">Whole body</tissue>
    </source>
</reference>
<organism evidence="2 3">
    <name type="scientific">Euroglyphus maynei</name>
    <name type="common">Mayne's house dust mite</name>
    <dbReference type="NCBI Taxonomy" id="6958"/>
    <lineage>
        <taxon>Eukaryota</taxon>
        <taxon>Metazoa</taxon>
        <taxon>Ecdysozoa</taxon>
        <taxon>Arthropoda</taxon>
        <taxon>Chelicerata</taxon>
        <taxon>Arachnida</taxon>
        <taxon>Acari</taxon>
        <taxon>Acariformes</taxon>
        <taxon>Sarcoptiformes</taxon>
        <taxon>Astigmata</taxon>
        <taxon>Psoroptidia</taxon>
        <taxon>Analgoidea</taxon>
        <taxon>Pyroglyphidae</taxon>
        <taxon>Pyroglyphinae</taxon>
        <taxon>Euroglyphus</taxon>
    </lineage>
</organism>
<dbReference type="Proteomes" id="UP000194236">
    <property type="component" value="Unassembled WGS sequence"/>
</dbReference>
<feature type="region of interest" description="Disordered" evidence="1">
    <location>
        <begin position="97"/>
        <end position="119"/>
    </location>
</feature>
<dbReference type="AlphaFoldDB" id="A0A1Y3BV73"/>
<feature type="compositionally biased region" description="Low complexity" evidence="1">
    <location>
        <begin position="7"/>
        <end position="24"/>
    </location>
</feature>
<dbReference type="EMBL" id="MUJZ01003581">
    <property type="protein sequence ID" value="OTF83466.1"/>
    <property type="molecule type" value="Genomic_DNA"/>
</dbReference>
<name>A0A1Y3BV73_EURMA</name>
<accession>A0A1Y3BV73</accession>
<evidence type="ECO:0000313" key="3">
    <source>
        <dbReference type="Proteomes" id="UP000194236"/>
    </source>
</evidence>
<keyword evidence="3" id="KW-1185">Reference proteome</keyword>
<feature type="non-terminal residue" evidence="2">
    <location>
        <position position="1"/>
    </location>
</feature>
<protein>
    <submittedName>
        <fullName evidence="2">Uncharacterized protein</fullName>
    </submittedName>
</protein>
<evidence type="ECO:0000313" key="2">
    <source>
        <dbReference type="EMBL" id="OTF83466.1"/>
    </source>
</evidence>
<sequence>KKQRFLAAAQQQQQPSTSTNPPAQQQLLKKRIWDHLPSLTTYSDPRIPKMSDEKLIKSKRLYTVNDAEKNPDLARYLNDRDMSRLIQRKISSIMSQLSSNVDPRHSYRSCDSPQSPPKLPKTIEEIQMFKDDRFNCQEPAVQFNNDDDVMIVDSERIKCDKNMEMEQLNVEDQQQFDQLLWISDQYSKIKNHPISKPKQKLKSSKAKWLNAPLTLRQPVVFGFQNSQRSTQSLDQTITNNPAGESSKSTLLKVQPIHVIFDNNNESVPKIVLTPPPSSSPSLTSVSNQETATTITSKISFPAHHNSGMVHLKYDKKQSTNTTIDKQVADVIKTNNYRIIELPPSSPSQPKKLSKRINQQATTSIVINNPDCQSSNVDNRITTIDQSTKAPGLMPPPPNLPAQKRRRLMAIRAPFTTVTTLPSVINSNQNSISCEWIQSSSQKIVRIGRPNTDLQQQRQQSVSSLLKRDNDEPNDYVTQYRITQQQQSQIGTELSPMSNMMMSKQHHVEPEQ</sequence>
<proteinExistence type="predicted"/>
<gene>
    <name evidence="2" type="ORF">BLA29_002469</name>
</gene>